<keyword evidence="10" id="KW-0407">Ion channel</keyword>
<evidence type="ECO:0000256" key="8">
    <source>
        <dbReference type="ARBA" id="ARBA00023065"/>
    </source>
</evidence>
<dbReference type="Gene3D" id="1.20.58.390">
    <property type="entry name" value="Neurotransmitter-gated ion-channel transmembrane domain"/>
    <property type="match status" value="1"/>
</dbReference>
<evidence type="ECO:0000256" key="3">
    <source>
        <dbReference type="ARBA" id="ARBA00022448"/>
    </source>
</evidence>
<organism evidence="16 17">
    <name type="scientific">Heterodera trifolii</name>
    <dbReference type="NCBI Taxonomy" id="157864"/>
    <lineage>
        <taxon>Eukaryota</taxon>
        <taxon>Metazoa</taxon>
        <taxon>Ecdysozoa</taxon>
        <taxon>Nematoda</taxon>
        <taxon>Chromadorea</taxon>
        <taxon>Rhabditida</taxon>
        <taxon>Tylenchina</taxon>
        <taxon>Tylenchomorpha</taxon>
        <taxon>Tylenchoidea</taxon>
        <taxon>Heteroderidae</taxon>
        <taxon>Heteroderinae</taxon>
        <taxon>Heterodera</taxon>
    </lineage>
</organism>
<dbReference type="AlphaFoldDB" id="A0ABD2LCV6"/>
<evidence type="ECO:0000256" key="11">
    <source>
        <dbReference type="SAM" id="MobiDB-lite"/>
    </source>
</evidence>
<keyword evidence="6 13" id="KW-0732">Signal</keyword>
<proteinExistence type="predicted"/>
<dbReference type="InterPro" id="IPR036719">
    <property type="entry name" value="Neuro-gated_channel_TM_sf"/>
</dbReference>
<keyword evidence="4" id="KW-1003">Cell membrane</keyword>
<dbReference type="InterPro" id="IPR006028">
    <property type="entry name" value="GABAA/Glycine_rcpt"/>
</dbReference>
<evidence type="ECO:0000313" key="17">
    <source>
        <dbReference type="Proteomes" id="UP001620626"/>
    </source>
</evidence>
<evidence type="ECO:0000256" key="13">
    <source>
        <dbReference type="SAM" id="SignalP"/>
    </source>
</evidence>
<feature type="compositionally biased region" description="Low complexity" evidence="11">
    <location>
        <begin position="400"/>
        <end position="411"/>
    </location>
</feature>
<feature type="transmembrane region" description="Helical" evidence="12">
    <location>
        <begin position="300"/>
        <end position="316"/>
    </location>
</feature>
<dbReference type="InterPro" id="IPR006029">
    <property type="entry name" value="Neurotrans-gated_channel_TM"/>
</dbReference>
<keyword evidence="17" id="KW-1185">Reference proteome</keyword>
<dbReference type="GO" id="GO:0005230">
    <property type="term" value="F:extracellular ligand-gated monoatomic ion channel activity"/>
    <property type="evidence" value="ECO:0007669"/>
    <property type="project" value="UniProtKB-ARBA"/>
</dbReference>
<gene>
    <name evidence="16" type="ORF">niasHT_013525</name>
</gene>
<evidence type="ECO:0000256" key="1">
    <source>
        <dbReference type="ARBA" id="ARBA00004141"/>
    </source>
</evidence>
<evidence type="ECO:0000259" key="14">
    <source>
        <dbReference type="Pfam" id="PF02931"/>
    </source>
</evidence>
<feature type="transmembrane region" description="Helical" evidence="12">
    <location>
        <begin position="336"/>
        <end position="358"/>
    </location>
</feature>
<keyword evidence="3" id="KW-0813">Transport</keyword>
<comment type="subcellular location">
    <subcellularLocation>
        <location evidence="2">Cell membrane</location>
    </subcellularLocation>
    <subcellularLocation>
        <location evidence="1">Membrane</location>
        <topology evidence="1">Multi-pass membrane protein</topology>
    </subcellularLocation>
</comment>
<dbReference type="PRINTS" id="PR00253">
    <property type="entry name" value="GABAARECEPTR"/>
</dbReference>
<feature type="region of interest" description="Disordered" evidence="11">
    <location>
        <begin position="373"/>
        <end position="411"/>
    </location>
</feature>
<dbReference type="SUPFAM" id="SSF90112">
    <property type="entry name" value="Neurotransmitter-gated ion-channel transmembrane pore"/>
    <property type="match status" value="1"/>
</dbReference>
<evidence type="ECO:0000256" key="12">
    <source>
        <dbReference type="SAM" id="Phobius"/>
    </source>
</evidence>
<reference evidence="16 17" key="1">
    <citation type="submission" date="2024-10" db="EMBL/GenBank/DDBJ databases">
        <authorList>
            <person name="Kim D."/>
        </authorList>
    </citation>
    <scope>NUCLEOTIDE SEQUENCE [LARGE SCALE GENOMIC DNA]</scope>
    <source>
        <strain evidence="16">BH-2024</strain>
    </source>
</reference>
<comment type="caution">
    <text evidence="16">The sequence shown here is derived from an EMBL/GenBank/DDBJ whole genome shotgun (WGS) entry which is preliminary data.</text>
</comment>
<feature type="transmembrane region" description="Helical" evidence="12">
    <location>
        <begin position="464"/>
        <end position="483"/>
    </location>
</feature>
<feature type="signal peptide" evidence="13">
    <location>
        <begin position="1"/>
        <end position="21"/>
    </location>
</feature>
<evidence type="ECO:0000313" key="16">
    <source>
        <dbReference type="EMBL" id="KAL3113060.1"/>
    </source>
</evidence>
<feature type="domain" description="Neurotransmitter-gated ion-channel transmembrane" evidence="15">
    <location>
        <begin position="278"/>
        <end position="481"/>
    </location>
</feature>
<dbReference type="SUPFAM" id="SSF63712">
    <property type="entry name" value="Nicotinic receptor ligand binding domain-like"/>
    <property type="match status" value="1"/>
</dbReference>
<protein>
    <submittedName>
        <fullName evidence="16">Uncharacterized protein</fullName>
    </submittedName>
</protein>
<feature type="domain" description="Neurotransmitter-gated ion-channel ligand-binding" evidence="14">
    <location>
        <begin position="53"/>
        <end position="120"/>
    </location>
</feature>
<evidence type="ECO:0000256" key="4">
    <source>
        <dbReference type="ARBA" id="ARBA00022475"/>
    </source>
</evidence>
<evidence type="ECO:0000256" key="6">
    <source>
        <dbReference type="ARBA" id="ARBA00022729"/>
    </source>
</evidence>
<dbReference type="InterPro" id="IPR006201">
    <property type="entry name" value="Neur_channel"/>
</dbReference>
<keyword evidence="9 12" id="KW-0472">Membrane</keyword>
<keyword evidence="7 12" id="KW-1133">Transmembrane helix</keyword>
<dbReference type="InterPro" id="IPR036734">
    <property type="entry name" value="Neur_chan_lig-bd_sf"/>
</dbReference>
<dbReference type="GO" id="GO:0005886">
    <property type="term" value="C:plasma membrane"/>
    <property type="evidence" value="ECO:0007669"/>
    <property type="project" value="UniProtKB-SubCell"/>
</dbReference>
<dbReference type="Proteomes" id="UP001620626">
    <property type="component" value="Unassembled WGS sequence"/>
</dbReference>
<dbReference type="InterPro" id="IPR006202">
    <property type="entry name" value="Neur_chan_lig-bd"/>
</dbReference>
<evidence type="ECO:0000256" key="5">
    <source>
        <dbReference type="ARBA" id="ARBA00022692"/>
    </source>
</evidence>
<accession>A0ABD2LCV6</accession>
<keyword evidence="5 12" id="KW-0812">Transmembrane</keyword>
<dbReference type="PANTHER" id="PTHR18945">
    <property type="entry name" value="NEUROTRANSMITTER GATED ION CHANNEL"/>
    <property type="match status" value="1"/>
</dbReference>
<evidence type="ECO:0000256" key="10">
    <source>
        <dbReference type="ARBA" id="ARBA00023303"/>
    </source>
</evidence>
<evidence type="ECO:0000256" key="2">
    <source>
        <dbReference type="ARBA" id="ARBA00004236"/>
    </source>
</evidence>
<keyword evidence="8" id="KW-0406">Ion transport</keyword>
<feature type="compositionally biased region" description="Basic residues" evidence="11">
    <location>
        <begin position="373"/>
        <end position="384"/>
    </location>
</feature>
<dbReference type="EMBL" id="JBICBT010000458">
    <property type="protein sequence ID" value="KAL3113060.1"/>
    <property type="molecule type" value="Genomic_DNA"/>
</dbReference>
<evidence type="ECO:0000259" key="15">
    <source>
        <dbReference type="Pfam" id="PF02932"/>
    </source>
</evidence>
<evidence type="ECO:0000256" key="9">
    <source>
        <dbReference type="ARBA" id="ARBA00023136"/>
    </source>
</evidence>
<dbReference type="Gene3D" id="2.70.170.10">
    <property type="entry name" value="Neurotransmitter-gated ion-channel ligand-binding domain"/>
    <property type="match status" value="2"/>
</dbReference>
<name>A0ABD2LCV6_9BILA</name>
<dbReference type="Pfam" id="PF02931">
    <property type="entry name" value="Neur_chan_LBD"/>
    <property type="match status" value="1"/>
</dbReference>
<dbReference type="Pfam" id="PF02932">
    <property type="entry name" value="Neur_chan_memb"/>
    <property type="match status" value="1"/>
</dbReference>
<feature type="transmembrane region" description="Helical" evidence="12">
    <location>
        <begin position="271"/>
        <end position="293"/>
    </location>
</feature>
<dbReference type="CDD" id="cd19049">
    <property type="entry name" value="LGIC_TM_anion"/>
    <property type="match status" value="1"/>
</dbReference>
<sequence length="488" mass="56187">MANALALFPVLWPILFASSFAQSNTFPSNFPPNLLQNHNKVNDCVHNSSHRKSVLTDIMKGYDKTVVPSNESVTVQVELTVQDISAISEITGSFVADVWFSQIWLDPRLDYSNFSCKSNLSLDTVDTECVLREQQTNANPSFSQQQRFADHLPQRDNLAELSRPRQWAVHFHSVALPLGPARMCAHIRVILVQYCGGSLLIHSLIPMLFHFSEFSVRLIWHKWAPVTIPPADDLLMPDFLFFNASWEAEMNEYTAGAWDQLKVTFHFKRLYGYYVLQMYLPTYLSVFISWIAFWLDSRALPARITLGVSSLMALTFQFGNVVKNLPRVSFVKAIDLWFFVCVSFIFSSLVELALVGFVEKNHERKLVKFHRERLSRRNPHKHSTSSKPRNSLALPPTTLNNNSINDDQNGNGEIVRSGSLLKRVYSRRYSLLRHRARRSLIYDDDEAYMHWRTPTELSNRVDAVAARLFPALFALFNAFYWSYYLTRS</sequence>
<dbReference type="InterPro" id="IPR038050">
    <property type="entry name" value="Neuro_actylchol_rec"/>
</dbReference>
<feature type="chain" id="PRO_5044875632" evidence="13">
    <location>
        <begin position="22"/>
        <end position="488"/>
    </location>
</feature>
<evidence type="ECO:0000256" key="7">
    <source>
        <dbReference type="ARBA" id="ARBA00022989"/>
    </source>
</evidence>